<dbReference type="GO" id="GO:0005737">
    <property type="term" value="C:cytoplasm"/>
    <property type="evidence" value="ECO:0007669"/>
    <property type="project" value="InterPro"/>
</dbReference>
<dbReference type="AlphaFoldDB" id="A0A162V729"/>
<dbReference type="RefSeq" id="XP_018298543.1">
    <property type="nucleotide sequence ID" value="XM_018429268.1"/>
</dbReference>
<dbReference type="PANTHER" id="PTHR10889">
    <property type="entry name" value="DEOXYRIBOSE-PHOSPHATE ALDOLASE"/>
    <property type="match status" value="1"/>
</dbReference>
<accession>A0A162V729</accession>
<dbReference type="InterPro" id="IPR002915">
    <property type="entry name" value="DeoC/FbaB/LacD_aldolase"/>
</dbReference>
<keyword evidence="5 8" id="KW-0704">Schiff base</keyword>
<protein>
    <recommendedName>
        <fullName evidence="2">deoxyribose-phosphate aldolase</fullName>
        <ecNumber evidence="2">4.1.2.4</ecNumber>
    </recommendedName>
    <alternativeName>
        <fullName evidence="6">2-deoxy-D-ribose 5-phosphate aldolase</fullName>
    </alternativeName>
</protein>
<dbReference type="InParanoid" id="A0A162V729"/>
<organism evidence="9 10">
    <name type="scientific">Phycomyces blakesleeanus (strain ATCC 8743b / DSM 1359 / FGSC 10004 / NBRC 33097 / NRRL 1555)</name>
    <dbReference type="NCBI Taxonomy" id="763407"/>
    <lineage>
        <taxon>Eukaryota</taxon>
        <taxon>Fungi</taxon>
        <taxon>Fungi incertae sedis</taxon>
        <taxon>Mucoromycota</taxon>
        <taxon>Mucoromycotina</taxon>
        <taxon>Mucoromycetes</taxon>
        <taxon>Mucorales</taxon>
        <taxon>Phycomycetaceae</taxon>
        <taxon>Phycomyces</taxon>
    </lineage>
</organism>
<evidence type="ECO:0000256" key="4">
    <source>
        <dbReference type="ARBA" id="ARBA00023239"/>
    </source>
</evidence>
<gene>
    <name evidence="9" type="ORF">PHYBLDRAFT_129190</name>
</gene>
<evidence type="ECO:0000256" key="1">
    <source>
        <dbReference type="ARBA" id="ARBA00010936"/>
    </source>
</evidence>
<evidence type="ECO:0000256" key="6">
    <source>
        <dbReference type="ARBA" id="ARBA00032755"/>
    </source>
</evidence>
<dbReference type="GO" id="GO:0009264">
    <property type="term" value="P:deoxyribonucleotide catabolic process"/>
    <property type="evidence" value="ECO:0007669"/>
    <property type="project" value="InterPro"/>
</dbReference>
<dbReference type="InterPro" id="IPR011343">
    <property type="entry name" value="DeoC"/>
</dbReference>
<proteinExistence type="inferred from homology"/>
<dbReference type="HAMAP" id="MF_00114">
    <property type="entry name" value="DeoC_type1"/>
    <property type="match status" value="1"/>
</dbReference>
<dbReference type="NCBIfam" id="TIGR00126">
    <property type="entry name" value="deoC"/>
    <property type="match status" value="1"/>
</dbReference>
<dbReference type="EMBL" id="KV440971">
    <property type="protein sequence ID" value="OAD80503.1"/>
    <property type="molecule type" value="Genomic_DNA"/>
</dbReference>
<dbReference type="PIRSF" id="PIRSF001357">
    <property type="entry name" value="DeoC"/>
    <property type="match status" value="1"/>
</dbReference>
<evidence type="ECO:0000256" key="5">
    <source>
        <dbReference type="ARBA" id="ARBA00023270"/>
    </source>
</evidence>
<dbReference type="SMART" id="SM01133">
    <property type="entry name" value="DeoC"/>
    <property type="match status" value="1"/>
</dbReference>
<feature type="active site" description="Schiff-base intermediate with acetaldehyde" evidence="8">
    <location>
        <position position="166"/>
    </location>
</feature>
<reference evidence="10" key="1">
    <citation type="submission" date="2015-06" db="EMBL/GenBank/DDBJ databases">
        <title>Expansion of signal transduction pathways in fungi by whole-genome duplication.</title>
        <authorList>
            <consortium name="DOE Joint Genome Institute"/>
            <person name="Corrochano L.M."/>
            <person name="Kuo A."/>
            <person name="Marcet-Houben M."/>
            <person name="Polaino S."/>
            <person name="Salamov A."/>
            <person name="Villalobos J.M."/>
            <person name="Alvarez M.I."/>
            <person name="Avalos J."/>
            <person name="Benito E.P."/>
            <person name="Benoit I."/>
            <person name="Burger G."/>
            <person name="Camino L.P."/>
            <person name="Canovas D."/>
            <person name="Cerda-Olmedo E."/>
            <person name="Cheng J.-F."/>
            <person name="Dominguez A."/>
            <person name="Elias M."/>
            <person name="Eslava A.P."/>
            <person name="Glaser F."/>
            <person name="Grimwood J."/>
            <person name="Gutierrez G."/>
            <person name="Heitman J."/>
            <person name="Henrissat B."/>
            <person name="Iturriaga E.A."/>
            <person name="Lang B.F."/>
            <person name="Lavin J.L."/>
            <person name="Lee S."/>
            <person name="Li W."/>
            <person name="Lindquist E."/>
            <person name="Lopez-Garcia S."/>
            <person name="Luque E.M."/>
            <person name="Marcos A.T."/>
            <person name="Martin J."/>
            <person name="McCluskey K."/>
            <person name="Medina H.R."/>
            <person name="Miralles-Duran A."/>
            <person name="Miyazaki A."/>
            <person name="Munoz-Torres E."/>
            <person name="Oguiza J.A."/>
            <person name="Ohm R."/>
            <person name="Olmedo M."/>
            <person name="Orejas M."/>
            <person name="Ortiz-Castellanos L."/>
            <person name="Pisabarro A.G."/>
            <person name="Rodriguez-Romero J."/>
            <person name="Ruiz-Herrera J."/>
            <person name="Ruiz-Vazquez R."/>
            <person name="Sanz C."/>
            <person name="Schackwitz W."/>
            <person name="Schmutz J."/>
            <person name="Shahriari M."/>
            <person name="Shelest E."/>
            <person name="Silva-Franco F."/>
            <person name="Soanes D."/>
            <person name="Syed K."/>
            <person name="Tagua V.G."/>
            <person name="Talbot N.J."/>
            <person name="Thon M."/>
            <person name="De vries R.P."/>
            <person name="Wiebenga A."/>
            <person name="Yadav J.S."/>
            <person name="Braun E.L."/>
            <person name="Baker S."/>
            <person name="Garre V."/>
            <person name="Horwitz B."/>
            <person name="Torres-Martinez S."/>
            <person name="Idnurm A."/>
            <person name="Herrera-Estrella A."/>
            <person name="Gabaldon T."/>
            <person name="Grigoriev I.V."/>
        </authorList>
    </citation>
    <scope>NUCLEOTIDE SEQUENCE [LARGE SCALE GENOMIC DNA]</scope>
    <source>
        <strain evidence="10">NRRL 1555(-)</strain>
    </source>
</reference>
<dbReference type="VEuPathDB" id="FungiDB:PHYBLDRAFT_129190"/>
<dbReference type="GeneID" id="28990174"/>
<dbReference type="GO" id="GO:0046386">
    <property type="term" value="P:deoxyribose phosphate catabolic process"/>
    <property type="evidence" value="ECO:0007669"/>
    <property type="project" value="UniProtKB-UniPathway"/>
</dbReference>
<dbReference type="UniPathway" id="UPA00002">
    <property type="reaction ID" value="UER00468"/>
</dbReference>
<comment type="similarity">
    <text evidence="1">Belongs to the DeoC/FbaB aldolase family. DeoC type 1 subfamily.</text>
</comment>
<dbReference type="CDD" id="cd00959">
    <property type="entry name" value="DeoC"/>
    <property type="match status" value="1"/>
</dbReference>
<evidence type="ECO:0000313" key="9">
    <source>
        <dbReference type="EMBL" id="OAD80503.1"/>
    </source>
</evidence>
<dbReference type="Gene3D" id="3.20.20.70">
    <property type="entry name" value="Aldolase class I"/>
    <property type="match status" value="1"/>
</dbReference>
<comment type="catalytic activity">
    <reaction evidence="7">
        <text>2-deoxy-D-ribose 5-phosphate = D-glyceraldehyde 3-phosphate + acetaldehyde</text>
        <dbReference type="Rhea" id="RHEA:12821"/>
        <dbReference type="ChEBI" id="CHEBI:15343"/>
        <dbReference type="ChEBI" id="CHEBI:59776"/>
        <dbReference type="ChEBI" id="CHEBI:62877"/>
        <dbReference type="EC" id="4.1.2.4"/>
    </reaction>
</comment>
<name>A0A162V729_PHYB8</name>
<dbReference type="GO" id="GO:0016052">
    <property type="term" value="P:carbohydrate catabolic process"/>
    <property type="evidence" value="ECO:0007669"/>
    <property type="project" value="TreeGrafter"/>
</dbReference>
<sequence>MSNITLETVTYEQVAKMFDHAILKPEQTTLDVIEGCKLAVEYDVKSVCVKSCDVKQAASLLNGTSVLVGTVISFPHGNAPTSAKVAEAIQAVRDGAIELDVVINIGHLKSGLIEECEKEIAAVIDASKKENANVVFKIIFENAYLTKEEIVAACKLSVAAGADFVKTSTGFASSGATYDDIELMRASVPDNIEVKASGGIKNLDQVITFMQKGATRCGSSSSGQILDEFKKRRGL</sequence>
<evidence type="ECO:0000256" key="2">
    <source>
        <dbReference type="ARBA" id="ARBA00012515"/>
    </source>
</evidence>
<keyword evidence="10" id="KW-1185">Reference proteome</keyword>
<evidence type="ECO:0000313" key="10">
    <source>
        <dbReference type="Proteomes" id="UP000077315"/>
    </source>
</evidence>
<dbReference type="InterPro" id="IPR028581">
    <property type="entry name" value="DeoC_typeI"/>
</dbReference>
<dbReference type="OrthoDB" id="70823at2759"/>
<dbReference type="PANTHER" id="PTHR10889:SF1">
    <property type="entry name" value="DEOXYRIBOSE-PHOSPHATE ALDOLASE"/>
    <property type="match status" value="1"/>
</dbReference>
<evidence type="ECO:0000256" key="8">
    <source>
        <dbReference type="PIRSR" id="PIRSR001357-50"/>
    </source>
</evidence>
<keyword evidence="3" id="KW-0963">Cytoplasm</keyword>
<keyword evidence="4" id="KW-0456">Lyase</keyword>
<dbReference type="GO" id="GO:0004139">
    <property type="term" value="F:deoxyribose-phosphate aldolase activity"/>
    <property type="evidence" value="ECO:0007669"/>
    <property type="project" value="UniProtKB-EC"/>
</dbReference>
<dbReference type="Proteomes" id="UP000077315">
    <property type="component" value="Unassembled WGS sequence"/>
</dbReference>
<dbReference type="EC" id="4.1.2.4" evidence="2"/>
<dbReference type="InterPro" id="IPR013785">
    <property type="entry name" value="Aldolase_TIM"/>
</dbReference>
<dbReference type="STRING" id="763407.A0A162V729"/>
<dbReference type="Pfam" id="PF01791">
    <property type="entry name" value="DeoC"/>
    <property type="match status" value="1"/>
</dbReference>
<evidence type="ECO:0000256" key="7">
    <source>
        <dbReference type="ARBA" id="ARBA00048791"/>
    </source>
</evidence>
<dbReference type="SUPFAM" id="SSF51569">
    <property type="entry name" value="Aldolase"/>
    <property type="match status" value="1"/>
</dbReference>
<feature type="active site" description="Proton donor/acceptor" evidence="8">
    <location>
        <position position="195"/>
    </location>
</feature>
<evidence type="ECO:0000256" key="3">
    <source>
        <dbReference type="ARBA" id="ARBA00022490"/>
    </source>
</evidence>
<dbReference type="FunFam" id="3.20.20.70:FF:000044">
    <property type="entry name" value="Deoxyribose-phosphate aldolase"/>
    <property type="match status" value="1"/>
</dbReference>